<dbReference type="AlphaFoldDB" id="A0A8H7Q722"/>
<dbReference type="InterPro" id="IPR050231">
    <property type="entry name" value="Iron_ascorbate_oxido_reductase"/>
</dbReference>
<dbReference type="GO" id="GO:0016491">
    <property type="term" value="F:oxidoreductase activity"/>
    <property type="evidence" value="ECO:0007669"/>
    <property type="project" value="UniProtKB-KW"/>
</dbReference>
<dbReference type="InterPro" id="IPR027443">
    <property type="entry name" value="IPNS-like_sf"/>
</dbReference>
<evidence type="ECO:0000259" key="2">
    <source>
        <dbReference type="PROSITE" id="PS51471"/>
    </source>
</evidence>
<keyword evidence="4" id="KW-1185">Reference proteome</keyword>
<dbReference type="Proteomes" id="UP000654370">
    <property type="component" value="Unassembled WGS sequence"/>
</dbReference>
<proteinExistence type="inferred from homology"/>
<dbReference type="EMBL" id="JAEPQZ010000001">
    <property type="protein sequence ID" value="KAG2186304.1"/>
    <property type="molecule type" value="Genomic_DNA"/>
</dbReference>
<organism evidence="3 4">
    <name type="scientific">Mortierella isabellina</name>
    <name type="common">Filamentous fungus</name>
    <name type="synonym">Umbelopsis isabellina</name>
    <dbReference type="NCBI Taxonomy" id="91625"/>
    <lineage>
        <taxon>Eukaryota</taxon>
        <taxon>Fungi</taxon>
        <taxon>Fungi incertae sedis</taxon>
        <taxon>Mucoromycota</taxon>
        <taxon>Mucoromycotina</taxon>
        <taxon>Umbelopsidomycetes</taxon>
        <taxon>Umbelopsidales</taxon>
        <taxon>Umbelopsidaceae</taxon>
        <taxon>Umbelopsis</taxon>
    </lineage>
</organism>
<keyword evidence="1" id="KW-0560">Oxidoreductase</keyword>
<reference evidence="3" key="1">
    <citation type="submission" date="2020-12" db="EMBL/GenBank/DDBJ databases">
        <title>Metabolic potential, ecology and presence of endohyphal bacteria is reflected in genomic diversity of Mucoromycotina.</title>
        <authorList>
            <person name="Muszewska A."/>
            <person name="Okrasinska A."/>
            <person name="Steczkiewicz K."/>
            <person name="Drgas O."/>
            <person name="Orlowska M."/>
            <person name="Perlinska-Lenart U."/>
            <person name="Aleksandrzak-Piekarczyk T."/>
            <person name="Szatraj K."/>
            <person name="Zielenkiewicz U."/>
            <person name="Pilsyk S."/>
            <person name="Malc E."/>
            <person name="Mieczkowski P."/>
            <person name="Kruszewska J.S."/>
            <person name="Biernat P."/>
            <person name="Pawlowska J."/>
        </authorList>
    </citation>
    <scope>NUCLEOTIDE SEQUENCE</scope>
    <source>
        <strain evidence="3">WA0000067209</strain>
    </source>
</reference>
<dbReference type="PROSITE" id="PS51471">
    <property type="entry name" value="FE2OG_OXY"/>
    <property type="match status" value="1"/>
</dbReference>
<keyword evidence="1" id="KW-0408">Iron</keyword>
<accession>A0A8H7Q722</accession>
<name>A0A8H7Q722_MORIS</name>
<evidence type="ECO:0000313" key="3">
    <source>
        <dbReference type="EMBL" id="KAG2186304.1"/>
    </source>
</evidence>
<feature type="domain" description="Fe2OG dioxygenase" evidence="2">
    <location>
        <begin position="48"/>
        <end position="154"/>
    </location>
</feature>
<dbReference type="InterPro" id="IPR044861">
    <property type="entry name" value="IPNS-like_FE2OG_OXY"/>
</dbReference>
<dbReference type="SUPFAM" id="SSF51197">
    <property type="entry name" value="Clavaminate synthase-like"/>
    <property type="match status" value="1"/>
</dbReference>
<sequence>MLFNNDELPQDCHKVCNRILQAFAIALEIKKEEGGKHYFEERHKYDVPCGSILRLLKYPKGGNSEQDEVIRAGSHSDYGSITLLFQHGIPGLEVQASRTNWISAPCIPGAILVNVGDQMEFWTGGRFKSTKHRVVFLPEHAQHDRYSIAYFCHANDQVPLDVIPSMVLENNDINQGQKVKTAGEHLQERLEETYKFSETSA</sequence>
<dbReference type="Pfam" id="PF03171">
    <property type="entry name" value="2OG-FeII_Oxy"/>
    <property type="match status" value="1"/>
</dbReference>
<protein>
    <recommendedName>
        <fullName evidence="2">Fe2OG dioxygenase domain-containing protein</fullName>
    </recommendedName>
</protein>
<keyword evidence="1" id="KW-0479">Metal-binding</keyword>
<dbReference type="GO" id="GO:0046872">
    <property type="term" value="F:metal ion binding"/>
    <property type="evidence" value="ECO:0007669"/>
    <property type="project" value="UniProtKB-KW"/>
</dbReference>
<gene>
    <name evidence="3" type="ORF">INT43_002742</name>
</gene>
<dbReference type="OrthoDB" id="406156at2759"/>
<comment type="caution">
    <text evidence="3">The sequence shown here is derived from an EMBL/GenBank/DDBJ whole genome shotgun (WGS) entry which is preliminary data.</text>
</comment>
<comment type="similarity">
    <text evidence="1">Belongs to the iron/ascorbate-dependent oxidoreductase family.</text>
</comment>
<evidence type="ECO:0000256" key="1">
    <source>
        <dbReference type="RuleBase" id="RU003682"/>
    </source>
</evidence>
<dbReference type="Gene3D" id="2.60.120.330">
    <property type="entry name" value="B-lactam Antibiotic, Isopenicillin N Synthase, Chain"/>
    <property type="match status" value="1"/>
</dbReference>
<dbReference type="PRINTS" id="PR00682">
    <property type="entry name" value="IPNSYNTHASE"/>
</dbReference>
<dbReference type="PANTHER" id="PTHR47990">
    <property type="entry name" value="2-OXOGLUTARATE (2OG) AND FE(II)-DEPENDENT OXYGENASE SUPERFAMILY PROTEIN-RELATED"/>
    <property type="match status" value="1"/>
</dbReference>
<dbReference type="InterPro" id="IPR005123">
    <property type="entry name" value="Oxoglu/Fe-dep_dioxygenase_dom"/>
</dbReference>
<evidence type="ECO:0000313" key="4">
    <source>
        <dbReference type="Proteomes" id="UP000654370"/>
    </source>
</evidence>